<evidence type="ECO:0000256" key="2">
    <source>
        <dbReference type="SAM" id="SignalP"/>
    </source>
</evidence>
<feature type="coiled-coil region" evidence="1">
    <location>
        <begin position="65"/>
        <end position="127"/>
    </location>
</feature>
<feature type="signal peptide" evidence="2">
    <location>
        <begin position="1"/>
        <end position="22"/>
    </location>
</feature>
<reference evidence="3 4" key="1">
    <citation type="submission" date="2024-01" db="EMBL/GenBank/DDBJ databases">
        <title>Seven novel Bacillus-like species.</title>
        <authorList>
            <person name="Liu G."/>
        </authorList>
    </citation>
    <scope>NUCLEOTIDE SEQUENCE [LARGE SCALE GENOMIC DNA]</scope>
    <source>
        <strain evidence="3 4">FJAT-51614</strain>
    </source>
</reference>
<feature type="chain" id="PRO_5045884465" evidence="2">
    <location>
        <begin position="23"/>
        <end position="215"/>
    </location>
</feature>
<evidence type="ECO:0000313" key="4">
    <source>
        <dbReference type="Proteomes" id="UP001364890"/>
    </source>
</evidence>
<keyword evidence="1" id="KW-0175">Coiled coil</keyword>
<organism evidence="3 4">
    <name type="scientific">Psychrobacillus mangrovi</name>
    <dbReference type="NCBI Taxonomy" id="3117745"/>
    <lineage>
        <taxon>Bacteria</taxon>
        <taxon>Bacillati</taxon>
        <taxon>Bacillota</taxon>
        <taxon>Bacilli</taxon>
        <taxon>Bacillales</taxon>
        <taxon>Bacillaceae</taxon>
        <taxon>Psychrobacillus</taxon>
    </lineage>
</organism>
<dbReference type="InterPro" id="IPR019454">
    <property type="entry name" value="Lipoprot_YkyA-like"/>
</dbReference>
<dbReference type="Proteomes" id="UP001364890">
    <property type="component" value="Unassembled WGS sequence"/>
</dbReference>
<proteinExistence type="predicted"/>
<keyword evidence="4" id="KW-1185">Reference proteome</keyword>
<sequence>MKKIKYFVVLCSILFLSACSFGQQTEDKLSNILNEIYESESDYRDVQSELVAIEKKEQANFQSMMELTKDQREELTKQVDETAKLLEERLVLVEKEAASIKKASEKMKQLDTLISETKDESEKASLEKIKEALNHRYEAYDSLTEEYNSLASLQDELYNLLINEEAEVNMIQGKVSEVNKQNEVVKKAVEKFNELTTQLNQVKEEIFTSLQEENK</sequence>
<dbReference type="Gene3D" id="1.20.120.570">
    <property type="entry name" value="YkyA-like"/>
    <property type="match status" value="1"/>
</dbReference>
<dbReference type="RefSeq" id="WP_336499348.1">
    <property type="nucleotide sequence ID" value="NZ_JBAWSY010000028.1"/>
</dbReference>
<evidence type="ECO:0000256" key="1">
    <source>
        <dbReference type="SAM" id="Coils"/>
    </source>
</evidence>
<dbReference type="Pfam" id="PF10368">
    <property type="entry name" value="YkyA"/>
    <property type="match status" value="1"/>
</dbReference>
<accession>A0ABU8F9W7</accession>
<comment type="caution">
    <text evidence="3">The sequence shown here is derived from an EMBL/GenBank/DDBJ whole genome shotgun (WGS) entry which is preliminary data.</text>
</comment>
<protein>
    <submittedName>
        <fullName evidence="3">YkyA family protein</fullName>
    </submittedName>
</protein>
<dbReference type="InterPro" id="IPR036785">
    <property type="entry name" value="YkyA-like_sf"/>
</dbReference>
<name>A0ABU8F9W7_9BACI</name>
<gene>
    <name evidence="3" type="ORF">WAX74_19450</name>
</gene>
<evidence type="ECO:0000313" key="3">
    <source>
        <dbReference type="EMBL" id="MEI4771798.1"/>
    </source>
</evidence>
<dbReference type="EMBL" id="JBAWSY010000028">
    <property type="protein sequence ID" value="MEI4771798.1"/>
    <property type="molecule type" value="Genomic_DNA"/>
</dbReference>
<keyword evidence="2" id="KW-0732">Signal</keyword>
<dbReference type="PROSITE" id="PS51257">
    <property type="entry name" value="PROKAR_LIPOPROTEIN"/>
    <property type="match status" value="1"/>
</dbReference>
<dbReference type="SUPFAM" id="SSF140423">
    <property type="entry name" value="MW0975(SA0943)-like"/>
    <property type="match status" value="1"/>
</dbReference>